<reference evidence="2 3" key="1">
    <citation type="submission" date="2023-02" db="EMBL/GenBank/DDBJ databases">
        <title>LHISI_Scaffold_Assembly.</title>
        <authorList>
            <person name="Stuart O.P."/>
            <person name="Cleave R."/>
            <person name="Magrath M.J.L."/>
            <person name="Mikheyev A.S."/>
        </authorList>
    </citation>
    <scope>NUCLEOTIDE SEQUENCE [LARGE SCALE GENOMIC DNA]</scope>
    <source>
        <strain evidence="2">Daus_M_001</strain>
        <tissue evidence="2">Leg muscle</tissue>
    </source>
</reference>
<feature type="region of interest" description="Disordered" evidence="1">
    <location>
        <begin position="352"/>
        <end position="375"/>
    </location>
</feature>
<gene>
    <name evidence="2" type="ORF">PR048_023947</name>
</gene>
<sequence>MHGERLGNQEVQKTNQKIYGKCSVNSRKVLSLAISCRRRSFPWTATSSQTMLPGDGQQWRHVAVLPRCLDYIVWPRPRFPPSDSFVDRLSLAAQVATITICNVQGTQGTCVLLAPMRSIEVRMEQRRNERAGETRDPRENLLTNGIVRHDSHMRKSFGTRPARLLANSRLARKQLANPVTTRRGAAANEHIAEALVCRGLMSLAYRLILLRNLLKQLRMNLKPVVEHDVRSAVRTDSHQNVSGTRLCSPLSSWTAGNDLTSISHPADSLLSPPLLTSHARPTQHLAIGGNGVTVRVLARRLECSWWRSALTAQRELDKMECCRSILGCGGAPRRACKSLCSCYSYIASAAAAGHGDSTPDIGQRKTASERLSSSGQRTEKSWRWVNGVRFLVPGRVAPGFSHVGIVPDDATVWRVFSGISRFPTPSFRRCSILTSLRPHGSKTLKSAAKLIFFS</sequence>
<dbReference type="Proteomes" id="UP001159363">
    <property type="component" value="Chromosome 8"/>
</dbReference>
<accession>A0ABQ9GVP3</accession>
<dbReference type="EMBL" id="JARBHB010000009">
    <property type="protein sequence ID" value="KAJ8876039.1"/>
    <property type="molecule type" value="Genomic_DNA"/>
</dbReference>
<evidence type="ECO:0000313" key="2">
    <source>
        <dbReference type="EMBL" id="KAJ8876039.1"/>
    </source>
</evidence>
<name>A0ABQ9GVP3_9NEOP</name>
<proteinExistence type="predicted"/>
<evidence type="ECO:0000313" key="3">
    <source>
        <dbReference type="Proteomes" id="UP001159363"/>
    </source>
</evidence>
<evidence type="ECO:0000256" key="1">
    <source>
        <dbReference type="SAM" id="MobiDB-lite"/>
    </source>
</evidence>
<organism evidence="2 3">
    <name type="scientific">Dryococelus australis</name>
    <dbReference type="NCBI Taxonomy" id="614101"/>
    <lineage>
        <taxon>Eukaryota</taxon>
        <taxon>Metazoa</taxon>
        <taxon>Ecdysozoa</taxon>
        <taxon>Arthropoda</taxon>
        <taxon>Hexapoda</taxon>
        <taxon>Insecta</taxon>
        <taxon>Pterygota</taxon>
        <taxon>Neoptera</taxon>
        <taxon>Polyneoptera</taxon>
        <taxon>Phasmatodea</taxon>
        <taxon>Verophasmatodea</taxon>
        <taxon>Anareolatae</taxon>
        <taxon>Phasmatidae</taxon>
        <taxon>Eurycanthinae</taxon>
        <taxon>Dryococelus</taxon>
    </lineage>
</organism>
<protein>
    <submittedName>
        <fullName evidence="2">Uncharacterized protein</fullName>
    </submittedName>
</protein>
<keyword evidence="3" id="KW-1185">Reference proteome</keyword>
<comment type="caution">
    <text evidence="2">The sequence shown here is derived from an EMBL/GenBank/DDBJ whole genome shotgun (WGS) entry which is preliminary data.</text>
</comment>